<accession>A0A1F8EUI3</accession>
<sequence length="207" mass="24098">MKKELPGGVRLSENQSRKLAYVGEFKEAPFLSSGALRRFLRLSQKITLGDKKKKFVDGDLKIVLQDRSDTFVRYLKVTIGQDSYFVKESRTTFLGGGASEILTSNELREILEKEGFNYAEVVKFKLGYEDRSGRTYYVATWDERLTKGLDEWLADRSLTRQEREEINRRYRELRDKLSTKYGFTDVSALNMSYDPQTKKIIIFDANR</sequence>
<dbReference type="EMBL" id="MGJI01000019">
    <property type="protein sequence ID" value="OGN04532.1"/>
    <property type="molecule type" value="Genomic_DNA"/>
</dbReference>
<comment type="caution">
    <text evidence="1">The sequence shown here is derived from an EMBL/GenBank/DDBJ whole genome shotgun (WGS) entry which is preliminary data.</text>
</comment>
<organism evidence="1 2">
    <name type="scientific">Candidatus Yanofskybacteria bacterium RIFCSPHIGHO2_01_FULL_44_17</name>
    <dbReference type="NCBI Taxonomy" id="1802668"/>
    <lineage>
        <taxon>Bacteria</taxon>
        <taxon>Candidatus Yanofskyibacteriota</taxon>
    </lineage>
</organism>
<name>A0A1F8EUI3_9BACT</name>
<dbReference type="AlphaFoldDB" id="A0A1F8EUI3"/>
<dbReference type="Proteomes" id="UP000177507">
    <property type="component" value="Unassembled WGS sequence"/>
</dbReference>
<reference evidence="1 2" key="1">
    <citation type="journal article" date="2016" name="Nat. Commun.">
        <title>Thousands of microbial genomes shed light on interconnected biogeochemical processes in an aquifer system.</title>
        <authorList>
            <person name="Anantharaman K."/>
            <person name="Brown C.T."/>
            <person name="Hug L.A."/>
            <person name="Sharon I."/>
            <person name="Castelle C.J."/>
            <person name="Probst A.J."/>
            <person name="Thomas B.C."/>
            <person name="Singh A."/>
            <person name="Wilkins M.J."/>
            <person name="Karaoz U."/>
            <person name="Brodie E.L."/>
            <person name="Williams K.H."/>
            <person name="Hubbard S.S."/>
            <person name="Banfield J.F."/>
        </authorList>
    </citation>
    <scope>NUCLEOTIDE SEQUENCE [LARGE SCALE GENOMIC DNA]</scope>
</reference>
<evidence type="ECO:0000313" key="2">
    <source>
        <dbReference type="Proteomes" id="UP000177507"/>
    </source>
</evidence>
<dbReference type="STRING" id="1802668.A2831_00730"/>
<proteinExistence type="predicted"/>
<gene>
    <name evidence="1" type="ORF">A2831_00730</name>
</gene>
<evidence type="ECO:0000313" key="1">
    <source>
        <dbReference type="EMBL" id="OGN04532.1"/>
    </source>
</evidence>
<protein>
    <submittedName>
        <fullName evidence="1">Uncharacterized protein</fullName>
    </submittedName>
</protein>